<evidence type="ECO:0000256" key="3">
    <source>
        <dbReference type="ARBA" id="ARBA00012140"/>
    </source>
</evidence>
<feature type="active site" description="Nucleophile" evidence="13">
    <location>
        <position position="383"/>
    </location>
</feature>
<dbReference type="Gene3D" id="1.10.940.10">
    <property type="entry name" value="NusB-like"/>
    <property type="match status" value="1"/>
</dbReference>
<evidence type="ECO:0000256" key="1">
    <source>
        <dbReference type="ARBA" id="ARBA00002724"/>
    </source>
</evidence>
<feature type="binding site" evidence="13">
    <location>
        <begin position="259"/>
        <end position="265"/>
    </location>
    <ligand>
        <name>S-adenosyl-L-methionine</name>
        <dbReference type="ChEBI" id="CHEBI:59789"/>
    </ligand>
</feature>
<comment type="caution">
    <text evidence="15">The sequence shown here is derived from an EMBL/GenBank/DDBJ whole genome shotgun (WGS) entry which is preliminary data.</text>
</comment>
<comment type="subcellular location">
    <subcellularLocation>
        <location evidence="2">Cytoplasm</location>
    </subcellularLocation>
</comment>
<keyword evidence="9 13" id="KW-0694">RNA-binding</keyword>
<dbReference type="PATRIC" id="fig|480391.4.peg.403"/>
<reference evidence="15 16" key="1">
    <citation type="journal article" date="2015" name="Genome Announc.">
        <title>Expanding the biotechnology potential of lactobacilli through comparative genomics of 213 strains and associated genera.</title>
        <authorList>
            <person name="Sun Z."/>
            <person name="Harris H.M."/>
            <person name="McCann A."/>
            <person name="Guo C."/>
            <person name="Argimon S."/>
            <person name="Zhang W."/>
            <person name="Yang X."/>
            <person name="Jeffery I.B."/>
            <person name="Cooney J.C."/>
            <person name="Kagawa T.F."/>
            <person name="Liu W."/>
            <person name="Song Y."/>
            <person name="Salvetti E."/>
            <person name="Wrobel A."/>
            <person name="Rasinkangas P."/>
            <person name="Parkhill J."/>
            <person name="Rea M.C."/>
            <person name="O'Sullivan O."/>
            <person name="Ritari J."/>
            <person name="Douillard F.P."/>
            <person name="Paul Ross R."/>
            <person name="Yang R."/>
            <person name="Briner A.E."/>
            <person name="Felis G.E."/>
            <person name="de Vos W.M."/>
            <person name="Barrangou R."/>
            <person name="Klaenhammer T.R."/>
            <person name="Caufield P.W."/>
            <person name="Cui Y."/>
            <person name="Zhang H."/>
            <person name="O'Toole P.W."/>
        </authorList>
    </citation>
    <scope>NUCLEOTIDE SEQUENCE [LARGE SCALE GENOMIC DNA]</scope>
    <source>
        <strain evidence="15 16">DSM 23026</strain>
    </source>
</reference>
<keyword evidence="5" id="KW-0698">rRNA processing</keyword>
<organism evidence="15 16">
    <name type="scientific">Pediococcus argentinicus</name>
    <dbReference type="NCBI Taxonomy" id="480391"/>
    <lineage>
        <taxon>Bacteria</taxon>
        <taxon>Bacillati</taxon>
        <taxon>Bacillota</taxon>
        <taxon>Bacilli</taxon>
        <taxon>Lactobacillales</taxon>
        <taxon>Lactobacillaceae</taxon>
        <taxon>Pediococcus</taxon>
    </lineage>
</organism>
<feature type="domain" description="SAM-dependent MTase RsmB/NOP-type" evidence="14">
    <location>
        <begin position="169"/>
        <end position="444"/>
    </location>
</feature>
<protein>
    <recommendedName>
        <fullName evidence="3">16S rRNA (cytosine(967)-C(5))-methyltransferase</fullName>
        <ecNumber evidence="3">2.1.1.176</ecNumber>
    </recommendedName>
    <alternativeName>
        <fullName evidence="10">16S rRNA m5C967 methyltransferase</fullName>
    </alternativeName>
    <alternativeName>
        <fullName evidence="11">rRNA (cytosine-C(5)-)-methyltransferase RsmB</fullName>
    </alternativeName>
</protein>
<evidence type="ECO:0000256" key="6">
    <source>
        <dbReference type="ARBA" id="ARBA00022603"/>
    </source>
</evidence>
<dbReference type="NCBIfam" id="NF011494">
    <property type="entry name" value="PRK14902.1"/>
    <property type="match status" value="1"/>
</dbReference>
<evidence type="ECO:0000256" key="4">
    <source>
        <dbReference type="ARBA" id="ARBA00022490"/>
    </source>
</evidence>
<dbReference type="InterPro" id="IPR023267">
    <property type="entry name" value="RCMT"/>
</dbReference>
<evidence type="ECO:0000256" key="2">
    <source>
        <dbReference type="ARBA" id="ARBA00004496"/>
    </source>
</evidence>
<dbReference type="Gene3D" id="3.40.50.150">
    <property type="entry name" value="Vaccinia Virus protein VP39"/>
    <property type="match status" value="1"/>
</dbReference>
<evidence type="ECO:0000259" key="14">
    <source>
        <dbReference type="PROSITE" id="PS51686"/>
    </source>
</evidence>
<dbReference type="GO" id="GO:0008649">
    <property type="term" value="F:rRNA methyltransferase activity"/>
    <property type="evidence" value="ECO:0007669"/>
    <property type="project" value="InterPro"/>
</dbReference>
<dbReference type="SUPFAM" id="SSF48013">
    <property type="entry name" value="NusB-like"/>
    <property type="match status" value="1"/>
</dbReference>
<feature type="binding site" evidence="13">
    <location>
        <position position="330"/>
    </location>
    <ligand>
        <name>S-adenosyl-L-methionine</name>
        <dbReference type="ChEBI" id="CHEBI:59789"/>
    </ligand>
</feature>
<name>A0A0R2NHA5_9LACO</name>
<dbReference type="SUPFAM" id="SSF53335">
    <property type="entry name" value="S-adenosyl-L-methionine-dependent methyltransferases"/>
    <property type="match status" value="1"/>
</dbReference>
<dbReference type="FunFam" id="3.40.50.150:FF:000022">
    <property type="entry name" value="Ribosomal RNA small subunit methyltransferase B"/>
    <property type="match status" value="1"/>
</dbReference>
<dbReference type="PRINTS" id="PR02008">
    <property type="entry name" value="RCMTFAMILY"/>
</dbReference>
<dbReference type="FunFam" id="1.10.940.10:FF:000006">
    <property type="entry name" value="16S rRNA (Cytosine(967)-C(5))-methyltransferase RsmB"/>
    <property type="match status" value="1"/>
</dbReference>
<evidence type="ECO:0000256" key="10">
    <source>
        <dbReference type="ARBA" id="ARBA00030399"/>
    </source>
</evidence>
<keyword evidence="7 13" id="KW-0808">Transferase</keyword>
<comment type="function">
    <text evidence="1">Specifically methylates the cytosine at position 967 (m5C967) of 16S rRNA.</text>
</comment>
<comment type="similarity">
    <text evidence="13">Belongs to the class I-like SAM-binding methyltransferase superfamily. RsmB/NOP family.</text>
</comment>
<dbReference type="GO" id="GO:0005737">
    <property type="term" value="C:cytoplasm"/>
    <property type="evidence" value="ECO:0007669"/>
    <property type="project" value="UniProtKB-SubCell"/>
</dbReference>
<keyword evidence="6 13" id="KW-0489">Methyltransferase</keyword>
<evidence type="ECO:0000256" key="7">
    <source>
        <dbReference type="ARBA" id="ARBA00022679"/>
    </source>
</evidence>
<sequence>MQNNARAVALEALNQIDQGSYSNLELNKTIADHEFKNDADRRLVTELVYGVLQHKLTLDFYLQPFLKKPSKVKPWVINLLRMSIYQFEYLDRIPEWAILNETIEIAKQKGHDGIRRLVTGVLRSYQREGHQSLDIIQDLPDRLSVQYSVEIWIVKALLDELGAEHTKSILESINQPSKLDVRMNLLKFGRENIVQALEDDGFEVEPSQVAAEGLVVSGGHDLSHSRAFDLGMITIQDESAMLVAEAMQLKSGEQVLDVCSAPGGKTTQIAQYVGDTGSVTALDIYEKRVALVKRNAKRMRLNRIVDTHVYDATKITESDFYGKFDHILVDAPCSGIGLLRRKPEIRYSKEISDTVSLQKLQLEILNAAAALVEDKGLLTYSTCTILKTENQETIKKFLEDHSDFELEKVTTKLKIKDDRESLDLNIYPDDFESDGFYIANLRKVR</sequence>
<dbReference type="InterPro" id="IPR006027">
    <property type="entry name" value="NusB_RsmB_TIM44"/>
</dbReference>
<dbReference type="Pfam" id="PF01189">
    <property type="entry name" value="Methyltr_RsmB-F"/>
    <property type="match status" value="1"/>
</dbReference>
<gene>
    <name evidence="15" type="ORF">IV88_GL000399</name>
</gene>
<dbReference type="NCBIfam" id="TIGR00563">
    <property type="entry name" value="rsmB"/>
    <property type="match status" value="1"/>
</dbReference>
<keyword evidence="8 13" id="KW-0949">S-adenosyl-L-methionine</keyword>
<evidence type="ECO:0000256" key="13">
    <source>
        <dbReference type="PROSITE-ProRule" id="PRU01023"/>
    </source>
</evidence>
<dbReference type="AlphaFoldDB" id="A0A0R2NHA5"/>
<dbReference type="InterPro" id="IPR049560">
    <property type="entry name" value="MeTrfase_RsmB-F_NOP2_cat"/>
</dbReference>
<evidence type="ECO:0000256" key="5">
    <source>
        <dbReference type="ARBA" id="ARBA00022552"/>
    </source>
</evidence>
<dbReference type="InterPro" id="IPR054728">
    <property type="entry name" value="RsmB-like_ferredoxin"/>
</dbReference>
<evidence type="ECO:0000256" key="11">
    <source>
        <dbReference type="ARBA" id="ARBA00031088"/>
    </source>
</evidence>
<dbReference type="InterPro" id="IPR035926">
    <property type="entry name" value="NusB-like_sf"/>
</dbReference>
<dbReference type="Gene3D" id="3.30.70.1170">
    <property type="entry name" value="Sun protein, domain 3"/>
    <property type="match status" value="1"/>
</dbReference>
<comment type="catalytic activity">
    <reaction evidence="12">
        <text>cytidine(967) in 16S rRNA + S-adenosyl-L-methionine = 5-methylcytidine(967) in 16S rRNA + S-adenosyl-L-homocysteine + H(+)</text>
        <dbReference type="Rhea" id="RHEA:42748"/>
        <dbReference type="Rhea" id="RHEA-COMP:10219"/>
        <dbReference type="Rhea" id="RHEA-COMP:10220"/>
        <dbReference type="ChEBI" id="CHEBI:15378"/>
        <dbReference type="ChEBI" id="CHEBI:57856"/>
        <dbReference type="ChEBI" id="CHEBI:59789"/>
        <dbReference type="ChEBI" id="CHEBI:74483"/>
        <dbReference type="ChEBI" id="CHEBI:82748"/>
        <dbReference type="EC" id="2.1.1.176"/>
    </reaction>
</comment>
<dbReference type="Pfam" id="PF22458">
    <property type="entry name" value="RsmF-B_ferredox"/>
    <property type="match status" value="1"/>
</dbReference>
<dbReference type="GO" id="GO:0003723">
    <property type="term" value="F:RNA binding"/>
    <property type="evidence" value="ECO:0007669"/>
    <property type="project" value="UniProtKB-UniRule"/>
</dbReference>
<dbReference type="InterPro" id="IPR004573">
    <property type="entry name" value="rRNA_ssu_MeTfrase_B"/>
</dbReference>
<keyword evidence="16" id="KW-1185">Reference proteome</keyword>
<dbReference type="InterPro" id="IPR029063">
    <property type="entry name" value="SAM-dependent_MTases_sf"/>
</dbReference>
<dbReference type="Pfam" id="PF01029">
    <property type="entry name" value="NusB"/>
    <property type="match status" value="1"/>
</dbReference>
<dbReference type="Proteomes" id="UP000051249">
    <property type="component" value="Unassembled WGS sequence"/>
</dbReference>
<dbReference type="InterPro" id="IPR001678">
    <property type="entry name" value="MeTrfase_RsmB-F_NOP2_dom"/>
</dbReference>
<dbReference type="PANTHER" id="PTHR22807:SF53">
    <property type="entry name" value="RIBOSOMAL RNA SMALL SUBUNIT METHYLTRANSFERASE B-RELATED"/>
    <property type="match status" value="1"/>
</dbReference>
<evidence type="ECO:0000256" key="8">
    <source>
        <dbReference type="ARBA" id="ARBA00022691"/>
    </source>
</evidence>
<feature type="binding site" evidence="13">
    <location>
        <position position="311"/>
    </location>
    <ligand>
        <name>S-adenosyl-L-methionine</name>
        <dbReference type="ChEBI" id="CHEBI:59789"/>
    </ligand>
</feature>
<dbReference type="CDD" id="cd02440">
    <property type="entry name" value="AdoMet_MTases"/>
    <property type="match status" value="1"/>
</dbReference>
<dbReference type="EMBL" id="JQCQ01000015">
    <property type="protein sequence ID" value="KRO25172.1"/>
    <property type="molecule type" value="Genomic_DNA"/>
</dbReference>
<dbReference type="GO" id="GO:0006355">
    <property type="term" value="P:regulation of DNA-templated transcription"/>
    <property type="evidence" value="ECO:0007669"/>
    <property type="project" value="InterPro"/>
</dbReference>
<keyword evidence="4" id="KW-0963">Cytoplasm</keyword>
<evidence type="ECO:0000313" key="16">
    <source>
        <dbReference type="Proteomes" id="UP000051249"/>
    </source>
</evidence>
<proteinExistence type="inferred from homology"/>
<evidence type="ECO:0000313" key="15">
    <source>
        <dbReference type="EMBL" id="KRO25172.1"/>
    </source>
</evidence>
<dbReference type="PROSITE" id="PS51686">
    <property type="entry name" value="SAM_MT_RSMB_NOP"/>
    <property type="match status" value="1"/>
</dbReference>
<evidence type="ECO:0000256" key="9">
    <source>
        <dbReference type="ARBA" id="ARBA00022884"/>
    </source>
</evidence>
<dbReference type="EC" id="2.1.1.176" evidence="3"/>
<dbReference type="PANTHER" id="PTHR22807">
    <property type="entry name" value="NOP2 YEAST -RELATED NOL1/NOP2/FMU SUN DOMAIN-CONTAINING"/>
    <property type="match status" value="1"/>
</dbReference>
<feature type="binding site" evidence="13">
    <location>
        <position position="283"/>
    </location>
    <ligand>
        <name>S-adenosyl-L-methionine</name>
        <dbReference type="ChEBI" id="CHEBI:59789"/>
    </ligand>
</feature>
<accession>A0A0R2NHA5</accession>
<evidence type="ECO:0000256" key="12">
    <source>
        <dbReference type="ARBA" id="ARBA00047283"/>
    </source>
</evidence>